<comment type="similarity">
    <text evidence="2 12">Belongs to the RLP family.</text>
</comment>
<evidence type="ECO:0000313" key="14">
    <source>
        <dbReference type="Proteomes" id="UP000694240"/>
    </source>
</evidence>
<evidence type="ECO:0000256" key="6">
    <source>
        <dbReference type="ARBA" id="ARBA00022729"/>
    </source>
</evidence>
<evidence type="ECO:0000256" key="5">
    <source>
        <dbReference type="ARBA" id="ARBA00022692"/>
    </source>
</evidence>
<gene>
    <name evidence="13" type="ORF">ISN45_Aa04g002460</name>
</gene>
<proteinExistence type="inferred from homology"/>
<keyword evidence="10 12" id="KW-0675">Receptor</keyword>
<keyword evidence="3 12" id="KW-1003">Cell membrane</keyword>
<dbReference type="PANTHER" id="PTHR27004:SF450">
    <property type="entry name" value="RECEPTOR-LIKE PROTEIN 6"/>
    <property type="match status" value="1"/>
</dbReference>
<keyword evidence="7 12" id="KW-0677">Repeat</keyword>
<keyword evidence="6 12" id="KW-0732">Signal</keyword>
<comment type="subcellular location">
    <subcellularLocation>
        <location evidence="1 12">Cell membrane</location>
        <topology evidence="1 12">Single-pass type I membrane protein</topology>
    </subcellularLocation>
</comment>
<sequence length="512" mass="57172">MGLSLSGIPVSISNITSLLDFPSHLETLYLSGCNITEFPKFIRNQPNMTSLDLSNNKIKGLVPDWLWRLPKLLEVVLFNNSLSGFKGSVEDSPGSSLDILDLSSNAFQGPLFIPSRFVQCYLVFKNNFTGQISPSICRLSSTTLDLSSNNFYGSIPPCLATLKSPLADLNLRNNSLNGSLPEMFMNAKKLRSLDVSHNRLVGKLPTSLKSCSSLQVLNVGNNKINDTFPLWLDSLQNLQVLVLSSNEFHGELHHSQASFGFQQLRIIDISHNHFTGTLRSDYFMNWRAMYSNGDNTQWKYMGGKEYYYDSIILMSKGIEMKMQRILTVYTAIDFSGNKFHGEIPESISLLKELLILNLSRNAFANLTALESLDISQNKISGEIPQKLGDLSSLEWINVSHNQFVGSIPQGTQFQRQNCSSYEGNPGLYGPSLKDICGNIYVPVPTSPQTEPLESREEDEGEEWLSWVAAGLGFAPGIVFGLTIGYIVASYKHEWFMKTFGRNKHGGTRTRTR</sequence>
<comment type="function">
    <text evidence="12">Involved in perception of extracellular signals.</text>
</comment>
<keyword evidence="14" id="KW-1185">Reference proteome</keyword>
<dbReference type="EMBL" id="JAEFBK010000009">
    <property type="protein sequence ID" value="KAG7567363.1"/>
    <property type="molecule type" value="Genomic_DNA"/>
</dbReference>
<feature type="transmembrane region" description="Helical" evidence="12">
    <location>
        <begin position="463"/>
        <end position="488"/>
    </location>
</feature>
<dbReference type="Proteomes" id="UP000694240">
    <property type="component" value="Chromosome 9"/>
</dbReference>
<keyword evidence="11 12" id="KW-0325">Glycoprotein</keyword>
<dbReference type="FunFam" id="3.80.10.10:FF:000041">
    <property type="entry name" value="LRR receptor-like serine/threonine-protein kinase ERECTA"/>
    <property type="match status" value="1"/>
</dbReference>
<evidence type="ECO:0000256" key="9">
    <source>
        <dbReference type="ARBA" id="ARBA00023136"/>
    </source>
</evidence>
<evidence type="ECO:0000313" key="13">
    <source>
        <dbReference type="EMBL" id="KAG7567363.1"/>
    </source>
</evidence>
<dbReference type="InterPro" id="IPR001611">
    <property type="entry name" value="Leu-rich_rpt"/>
</dbReference>
<dbReference type="GO" id="GO:0005886">
    <property type="term" value="C:plasma membrane"/>
    <property type="evidence" value="ECO:0007669"/>
    <property type="project" value="UniProtKB-SubCell"/>
</dbReference>
<accession>A0A8T2A1G3</accession>
<evidence type="ECO:0000256" key="4">
    <source>
        <dbReference type="ARBA" id="ARBA00022614"/>
    </source>
</evidence>
<protein>
    <recommendedName>
        <fullName evidence="12">Receptor like protein</fullName>
        <shortName evidence="12">AtRLP</shortName>
    </recommendedName>
</protein>
<evidence type="ECO:0000256" key="12">
    <source>
        <dbReference type="RuleBase" id="RU369023"/>
    </source>
</evidence>
<keyword evidence="4 12" id="KW-0433">Leucine-rich repeat</keyword>
<evidence type="ECO:0000256" key="10">
    <source>
        <dbReference type="ARBA" id="ARBA00023170"/>
    </source>
</evidence>
<dbReference type="PANTHER" id="PTHR27004">
    <property type="entry name" value="RECEPTOR-LIKE PROTEIN 12 ISOFORM X1"/>
    <property type="match status" value="1"/>
</dbReference>
<keyword evidence="9 12" id="KW-0472">Membrane</keyword>
<keyword evidence="5 12" id="KW-0812">Transmembrane</keyword>
<evidence type="ECO:0000256" key="8">
    <source>
        <dbReference type="ARBA" id="ARBA00022989"/>
    </source>
</evidence>
<organism evidence="13 14">
    <name type="scientific">Arabidopsis thaliana x Arabidopsis arenosa</name>
    <dbReference type="NCBI Taxonomy" id="1240361"/>
    <lineage>
        <taxon>Eukaryota</taxon>
        <taxon>Viridiplantae</taxon>
        <taxon>Streptophyta</taxon>
        <taxon>Embryophyta</taxon>
        <taxon>Tracheophyta</taxon>
        <taxon>Spermatophyta</taxon>
        <taxon>Magnoliopsida</taxon>
        <taxon>eudicotyledons</taxon>
        <taxon>Gunneridae</taxon>
        <taxon>Pentapetalae</taxon>
        <taxon>rosids</taxon>
        <taxon>malvids</taxon>
        <taxon>Brassicales</taxon>
        <taxon>Brassicaceae</taxon>
        <taxon>Camelineae</taxon>
        <taxon>Arabidopsis</taxon>
    </lineage>
</organism>
<evidence type="ECO:0000256" key="3">
    <source>
        <dbReference type="ARBA" id="ARBA00022475"/>
    </source>
</evidence>
<evidence type="ECO:0000256" key="7">
    <source>
        <dbReference type="ARBA" id="ARBA00022737"/>
    </source>
</evidence>
<comment type="caution">
    <text evidence="13">The sequence shown here is derived from an EMBL/GenBank/DDBJ whole genome shotgun (WGS) entry which is preliminary data.</text>
</comment>
<keyword evidence="8 12" id="KW-1133">Transmembrane helix</keyword>
<name>A0A8T2A1G3_9BRAS</name>
<evidence type="ECO:0000256" key="11">
    <source>
        <dbReference type="ARBA" id="ARBA00023180"/>
    </source>
</evidence>
<dbReference type="Pfam" id="PF13855">
    <property type="entry name" value="LRR_8"/>
    <property type="match status" value="4"/>
</dbReference>
<dbReference type="AlphaFoldDB" id="A0A8T2A1G3"/>
<evidence type="ECO:0000256" key="1">
    <source>
        <dbReference type="ARBA" id="ARBA00004251"/>
    </source>
</evidence>
<evidence type="ECO:0000256" key="2">
    <source>
        <dbReference type="ARBA" id="ARBA00009592"/>
    </source>
</evidence>
<reference evidence="13 14" key="1">
    <citation type="submission" date="2020-12" db="EMBL/GenBank/DDBJ databases">
        <title>Concerted genomic and epigenomic changes stabilize Arabidopsis allopolyploids.</title>
        <authorList>
            <person name="Chen Z."/>
        </authorList>
    </citation>
    <scope>NUCLEOTIDE SEQUENCE [LARGE SCALE GENOMIC DNA]</scope>
    <source>
        <strain evidence="13">Allo738</strain>
        <tissue evidence="13">Leaf</tissue>
    </source>
</reference>